<comment type="caution">
    <text evidence="2">The sequence shown here is derived from an EMBL/GenBank/DDBJ whole genome shotgun (WGS) entry which is preliminary data.</text>
</comment>
<sequence>MTFNDIFKSSFLENVSSISILDMLIALVLAFGLGMFIFLVYKKRFRE</sequence>
<dbReference type="EMBL" id="QGDL01000010">
    <property type="protein sequence ID" value="PWJ27935.1"/>
    <property type="molecule type" value="Genomic_DNA"/>
</dbReference>
<dbReference type="RefSeq" id="WP_330405395.1">
    <property type="nucleotide sequence ID" value="NZ_BAAACK010000029.1"/>
</dbReference>
<name>A0A2Y9BH96_9FIRM</name>
<gene>
    <name evidence="2" type="ORF">A8806_110110</name>
</gene>
<dbReference type="AlphaFoldDB" id="A0A2Y9BH96"/>
<keyword evidence="1" id="KW-1133">Transmembrane helix</keyword>
<keyword evidence="3" id="KW-1185">Reference proteome</keyword>
<keyword evidence="1" id="KW-0812">Transmembrane</keyword>
<evidence type="ECO:0000313" key="3">
    <source>
        <dbReference type="Proteomes" id="UP000245845"/>
    </source>
</evidence>
<organism evidence="2 3">
    <name type="scientific">Faecalicatena orotica</name>
    <dbReference type="NCBI Taxonomy" id="1544"/>
    <lineage>
        <taxon>Bacteria</taxon>
        <taxon>Bacillati</taxon>
        <taxon>Bacillota</taxon>
        <taxon>Clostridia</taxon>
        <taxon>Lachnospirales</taxon>
        <taxon>Lachnospiraceae</taxon>
        <taxon>Faecalicatena</taxon>
    </lineage>
</organism>
<feature type="transmembrane region" description="Helical" evidence="1">
    <location>
        <begin position="20"/>
        <end position="41"/>
    </location>
</feature>
<accession>A0A2Y9BH96</accession>
<reference evidence="2 3" key="1">
    <citation type="submission" date="2018-05" db="EMBL/GenBank/DDBJ databases">
        <title>The Hungate 1000. A catalogue of reference genomes from the rumen microbiome.</title>
        <authorList>
            <person name="Kelly W."/>
        </authorList>
    </citation>
    <scope>NUCLEOTIDE SEQUENCE [LARGE SCALE GENOMIC DNA]</scope>
    <source>
        <strain evidence="2 3">NLAE-zl-C242</strain>
    </source>
</reference>
<evidence type="ECO:0000256" key="1">
    <source>
        <dbReference type="SAM" id="Phobius"/>
    </source>
</evidence>
<keyword evidence="1" id="KW-0472">Membrane</keyword>
<proteinExistence type="predicted"/>
<dbReference type="Proteomes" id="UP000245845">
    <property type="component" value="Unassembled WGS sequence"/>
</dbReference>
<evidence type="ECO:0000313" key="2">
    <source>
        <dbReference type="EMBL" id="PWJ27935.1"/>
    </source>
</evidence>
<protein>
    <submittedName>
        <fullName evidence="2">Uncharacterized protein</fullName>
    </submittedName>
</protein>